<organism evidence="1 2">
    <name type="scientific">Candidatus Buchananbacteria bacterium RIFCSPLOWO2_01_FULL_40_23b</name>
    <dbReference type="NCBI Taxonomy" id="1797544"/>
    <lineage>
        <taxon>Bacteria</taxon>
        <taxon>Candidatus Buchananiibacteriota</taxon>
    </lineage>
</organism>
<proteinExistence type="predicted"/>
<name>A0A1G1YVS5_9BACT</name>
<evidence type="ECO:0000313" key="2">
    <source>
        <dbReference type="Proteomes" id="UP000178122"/>
    </source>
</evidence>
<protein>
    <submittedName>
        <fullName evidence="1">Uncharacterized protein</fullName>
    </submittedName>
</protein>
<evidence type="ECO:0000313" key="1">
    <source>
        <dbReference type="EMBL" id="OGY55680.1"/>
    </source>
</evidence>
<accession>A0A1G1YVS5</accession>
<reference evidence="1 2" key="1">
    <citation type="journal article" date="2016" name="Nat. Commun.">
        <title>Thousands of microbial genomes shed light on interconnected biogeochemical processes in an aquifer system.</title>
        <authorList>
            <person name="Anantharaman K."/>
            <person name="Brown C.T."/>
            <person name="Hug L.A."/>
            <person name="Sharon I."/>
            <person name="Castelle C.J."/>
            <person name="Probst A.J."/>
            <person name="Thomas B.C."/>
            <person name="Singh A."/>
            <person name="Wilkins M.J."/>
            <person name="Karaoz U."/>
            <person name="Brodie E.L."/>
            <person name="Williams K.H."/>
            <person name="Hubbard S.S."/>
            <person name="Banfield J.F."/>
        </authorList>
    </citation>
    <scope>NUCLEOTIDE SEQUENCE [LARGE SCALE GENOMIC DNA]</scope>
</reference>
<sequence>MEIKEAITKAKELTEERKKILQVQVENWAKIDSEREELKNGCEKKNKFLQDKENVEGIKFLEENGAHFTLNHGRKDAIYLCSNGKFQLQRWGMYMGNDNIVNIKYSSIHETVSKLDLKNLLVEQILTIGENRRVKPENSFKEMFG</sequence>
<comment type="caution">
    <text evidence="1">The sequence shown here is derived from an EMBL/GenBank/DDBJ whole genome shotgun (WGS) entry which is preliminary data.</text>
</comment>
<dbReference type="Proteomes" id="UP000178122">
    <property type="component" value="Unassembled WGS sequence"/>
</dbReference>
<gene>
    <name evidence="1" type="ORF">A2912_06230</name>
</gene>
<dbReference type="AlphaFoldDB" id="A0A1G1YVS5"/>
<dbReference type="EMBL" id="MHIN01000008">
    <property type="protein sequence ID" value="OGY55680.1"/>
    <property type="molecule type" value="Genomic_DNA"/>
</dbReference>